<evidence type="ECO:0000256" key="4">
    <source>
        <dbReference type="ARBA" id="ARBA00023242"/>
    </source>
</evidence>
<feature type="region of interest" description="Disordered" evidence="6">
    <location>
        <begin position="330"/>
        <end position="353"/>
    </location>
</feature>
<feature type="domain" description="Nrap protein" evidence="12">
    <location>
        <begin position="927"/>
        <end position="1085"/>
    </location>
</feature>
<evidence type="ECO:0000256" key="2">
    <source>
        <dbReference type="ARBA" id="ARBA00006674"/>
    </source>
</evidence>
<dbReference type="InterPro" id="IPR035367">
    <property type="entry name" value="Nrap_D2"/>
</dbReference>
<keyword evidence="3 5" id="KW-0694">RNA-binding</keyword>
<evidence type="ECO:0000259" key="9">
    <source>
        <dbReference type="Pfam" id="PF17404"/>
    </source>
</evidence>
<feature type="domain" description="Nrap protein" evidence="10">
    <location>
        <begin position="578"/>
        <end position="736"/>
    </location>
</feature>
<comment type="subcellular location">
    <subcellularLocation>
        <location evidence="1 5">Nucleus</location>
        <location evidence="1 5">Nucleolus</location>
    </subcellularLocation>
</comment>
<evidence type="ECO:0000259" key="10">
    <source>
        <dbReference type="Pfam" id="PF17405"/>
    </source>
</evidence>
<keyword evidence="14" id="KW-1185">Reference proteome</keyword>
<evidence type="ECO:0000259" key="7">
    <source>
        <dbReference type="Pfam" id="PF03813"/>
    </source>
</evidence>
<dbReference type="Gene3D" id="1.10.1410.10">
    <property type="match status" value="1"/>
</dbReference>
<keyword evidence="4 5" id="KW-0539">Nucleus</keyword>
<gene>
    <name evidence="13" type="ORF">WJX84_010595</name>
</gene>
<dbReference type="EMBL" id="JALJOV010000082">
    <property type="protein sequence ID" value="KAK9867525.1"/>
    <property type="molecule type" value="Genomic_DNA"/>
</dbReference>
<dbReference type="Proteomes" id="UP001485043">
    <property type="component" value="Unassembled WGS sequence"/>
</dbReference>
<dbReference type="InterPro" id="IPR035082">
    <property type="entry name" value="Nrap_D1"/>
</dbReference>
<dbReference type="InterPro" id="IPR035368">
    <property type="entry name" value="Nrap_D3"/>
</dbReference>
<feature type="domain" description="Nrap protein" evidence="11">
    <location>
        <begin position="766"/>
        <end position="906"/>
    </location>
</feature>
<dbReference type="Pfam" id="PF03813">
    <property type="entry name" value="Nrap"/>
    <property type="match status" value="1"/>
</dbReference>
<evidence type="ECO:0000313" key="14">
    <source>
        <dbReference type="Proteomes" id="UP001485043"/>
    </source>
</evidence>
<dbReference type="InterPro" id="IPR035369">
    <property type="entry name" value="Nrap_D4"/>
</dbReference>
<dbReference type="Pfam" id="PF17407">
    <property type="entry name" value="Nrap_D6"/>
    <property type="match status" value="1"/>
</dbReference>
<evidence type="ECO:0000256" key="5">
    <source>
        <dbReference type="RuleBase" id="RU364032"/>
    </source>
</evidence>
<feature type="domain" description="Nrap protein" evidence="8">
    <location>
        <begin position="259"/>
        <end position="406"/>
    </location>
</feature>
<comment type="caution">
    <text evidence="13">The sequence shown here is derived from an EMBL/GenBank/DDBJ whole genome shotgun (WGS) entry which is preliminary data.</text>
</comment>
<dbReference type="GO" id="GO:0006409">
    <property type="term" value="P:tRNA export from nucleus"/>
    <property type="evidence" value="ECO:0007669"/>
    <property type="project" value="TreeGrafter"/>
</dbReference>
<dbReference type="PANTHER" id="PTHR17972:SF0">
    <property type="entry name" value="NUCLEOLAR PROTEIN 6"/>
    <property type="match status" value="1"/>
</dbReference>
<dbReference type="Pfam" id="PF17404">
    <property type="entry name" value="Nrap_D3"/>
    <property type="match status" value="1"/>
</dbReference>
<feature type="domain" description="Nrap protein" evidence="9">
    <location>
        <begin position="417"/>
        <end position="566"/>
    </location>
</feature>
<dbReference type="Pfam" id="PF17406">
    <property type="entry name" value="Nrap_D5"/>
    <property type="match status" value="1"/>
</dbReference>
<accession>A0AAW1TFC0</accession>
<evidence type="ECO:0000259" key="11">
    <source>
        <dbReference type="Pfam" id="PF17406"/>
    </source>
</evidence>
<dbReference type="AlphaFoldDB" id="A0AAW1TFC0"/>
<dbReference type="InterPro" id="IPR035370">
    <property type="entry name" value="Nrap_D5"/>
</dbReference>
<dbReference type="GO" id="GO:0032545">
    <property type="term" value="C:CURI complex"/>
    <property type="evidence" value="ECO:0007669"/>
    <property type="project" value="TreeGrafter"/>
</dbReference>
<dbReference type="GO" id="GO:0032040">
    <property type="term" value="C:small-subunit processome"/>
    <property type="evidence" value="ECO:0007669"/>
    <property type="project" value="TreeGrafter"/>
</dbReference>
<dbReference type="InterPro" id="IPR005554">
    <property type="entry name" value="NOL6/Upt22"/>
</dbReference>
<proteinExistence type="inferred from homology"/>
<dbReference type="GO" id="GO:0006364">
    <property type="term" value="P:rRNA processing"/>
    <property type="evidence" value="ECO:0007669"/>
    <property type="project" value="TreeGrafter"/>
</dbReference>
<evidence type="ECO:0008006" key="15">
    <source>
        <dbReference type="Google" id="ProtNLM"/>
    </source>
</evidence>
<comment type="similarity">
    <text evidence="2 5">Belongs to the NRAP family.</text>
</comment>
<dbReference type="Pfam" id="PF17405">
    <property type="entry name" value="Nrap_D4"/>
    <property type="match status" value="1"/>
</dbReference>
<evidence type="ECO:0000256" key="3">
    <source>
        <dbReference type="ARBA" id="ARBA00022884"/>
    </source>
</evidence>
<dbReference type="PANTHER" id="PTHR17972">
    <property type="entry name" value="NUCLEOLAR RNA-ASSOCIATED PROTEIN"/>
    <property type="match status" value="1"/>
</dbReference>
<feature type="domain" description="Nrap protein" evidence="7">
    <location>
        <begin position="120"/>
        <end position="254"/>
    </location>
</feature>
<organism evidence="13 14">
    <name type="scientific">Apatococcus fuscideae</name>
    <dbReference type="NCBI Taxonomy" id="2026836"/>
    <lineage>
        <taxon>Eukaryota</taxon>
        <taxon>Viridiplantae</taxon>
        <taxon>Chlorophyta</taxon>
        <taxon>core chlorophytes</taxon>
        <taxon>Trebouxiophyceae</taxon>
        <taxon>Chlorellales</taxon>
        <taxon>Chlorellaceae</taxon>
        <taxon>Apatococcus</taxon>
    </lineage>
</organism>
<name>A0AAW1TFC0_9CHLO</name>
<evidence type="ECO:0000259" key="8">
    <source>
        <dbReference type="Pfam" id="PF17403"/>
    </source>
</evidence>
<evidence type="ECO:0000256" key="6">
    <source>
        <dbReference type="SAM" id="MobiDB-lite"/>
    </source>
</evidence>
<evidence type="ECO:0000259" key="12">
    <source>
        <dbReference type="Pfam" id="PF17407"/>
    </source>
</evidence>
<reference evidence="13 14" key="1">
    <citation type="journal article" date="2024" name="Nat. Commun.">
        <title>Phylogenomics reveals the evolutionary origins of lichenization in chlorophyte algae.</title>
        <authorList>
            <person name="Puginier C."/>
            <person name="Libourel C."/>
            <person name="Otte J."/>
            <person name="Skaloud P."/>
            <person name="Haon M."/>
            <person name="Grisel S."/>
            <person name="Petersen M."/>
            <person name="Berrin J.G."/>
            <person name="Delaux P.M."/>
            <person name="Dal Grande F."/>
            <person name="Keller J."/>
        </authorList>
    </citation>
    <scope>NUCLEOTIDE SEQUENCE [LARGE SCALE GENOMIC DNA]</scope>
    <source>
        <strain evidence="13 14">SAG 2523</strain>
    </source>
</reference>
<evidence type="ECO:0000313" key="13">
    <source>
        <dbReference type="EMBL" id="KAK9867525.1"/>
    </source>
</evidence>
<dbReference type="InterPro" id="IPR035371">
    <property type="entry name" value="Nrap_D6"/>
</dbReference>
<dbReference type="GO" id="GO:0034456">
    <property type="term" value="C:UTP-C complex"/>
    <property type="evidence" value="ECO:0007669"/>
    <property type="project" value="TreeGrafter"/>
</dbReference>
<evidence type="ECO:0000256" key="1">
    <source>
        <dbReference type="ARBA" id="ARBA00004604"/>
    </source>
</evidence>
<protein>
    <recommendedName>
        <fullName evidence="15">Nucleolar protein 6</fullName>
    </recommendedName>
</protein>
<sequence>MDSAPAAKRRKVVTSPVDLTPEALTATTLLQLQVEGLLQEAQLVLDEAEALEPFLRKLAKIFKKLPATEVNSTCAESDGYLKALHSDLKGTWTCRAPNITPNIRAVIFHSHVVATCKWLDMAVEVPSSCLHEKDYRRHLYHAKKAMVLLEVAKHLGKSKLVVAQEWQLVNDDPRRPALLIKLAGSPIAVRLLPCPAVDAFQISKLGPSRGNLRPKIMAAAADGQPAPPSPIYNASVLQDILMREHSETIQQACKLVPALANGIALLKVWAERQGLQAGQDALCTGLLLSMMAARQAFAGSLNPAMSAYQIFKAVLAALAQPNYLTKPVAWPSKKAQDDTQKQGPALPQPPNPSAFKQSAAVFLLDPSGWLNLTAAVSTSVLAHARSCAHQTLAALEKRSGEDVAFDVAFPDFLPSILQFDLFYRVHLPTAAATASDQTAASAAYAQAEQLVRRALGTRARLVRALPAACPPCTSLGGLPTPTSAPSSILIGAQVDSTAVLRVLDKGPAGQDAAACKAFRSFWGDKAELRRFPDGTIAEAVVWDASPSQRHLIADWAVKWILERHMQGAEVEACSGVLDGLLQNAAEPAEQQLAASRQLGAATEKLGKQLRALTATALRVIAVQPLGAISRHTASFHPLPHPAAGAAESAAAQQGMPRCLEPVELLVRLEGSGKWPDQLEAYNMTKAAMGVQLADVLQSSYGLHARASRECIDVFADGFTFRLILHSSRDEAMAVRPEAPGHADAQRLAARLAHQGLVMGAAGQNSAWAPTARLASRWVNAHMAGNHICAEAVELLVAACFMPATSSLPLPGTSLAGFLRFLHLLGTHPWSIQALIVDPAADLTREARQALLADHEALKQEGVAPALPIYSPADPMSIWTRSQPSKAVVQRLGKLAIQSLQTLQGAIEGKAGSLAEPAAWHAIFATPLQDFDEAILLNPVGLPHSHRALPAMTQLELDGSHAAVPHQAQAVLQHIPADVARRRGMQKLRGDLLVGFDPLGMLLTELGKRFGHMVDFGADLTGGTLVGMRWKTRKPQLAALDVAASYAVMPAADISDGDTAALQVSLQTTAVLQDIQLLCPGLVLTIADTQLANGRD</sequence>
<dbReference type="Pfam" id="PF17403">
    <property type="entry name" value="Nrap_D2"/>
    <property type="match status" value="1"/>
</dbReference>
<dbReference type="GO" id="GO:0003723">
    <property type="term" value="F:RNA binding"/>
    <property type="evidence" value="ECO:0007669"/>
    <property type="project" value="UniProtKB-KW"/>
</dbReference>